<accession>A0AA88GHJ8</accession>
<evidence type="ECO:0000256" key="2">
    <source>
        <dbReference type="ARBA" id="ARBA00008231"/>
    </source>
</evidence>
<dbReference type="InterPro" id="IPR011419">
    <property type="entry name" value="ATP12_ATP_synth-F1-assembly"/>
</dbReference>
<evidence type="ECO:0000256" key="5">
    <source>
        <dbReference type="ARBA" id="ARBA00023186"/>
    </source>
</evidence>
<proteinExistence type="inferred from homology"/>
<keyword evidence="3" id="KW-0809">Transit peptide</keyword>
<name>A0AA88GHJ8_NAELO</name>
<gene>
    <name evidence="6" type="ORF">C9374_009130</name>
</gene>
<evidence type="ECO:0000256" key="4">
    <source>
        <dbReference type="ARBA" id="ARBA00023128"/>
    </source>
</evidence>
<dbReference type="GO" id="GO:0005739">
    <property type="term" value="C:mitochondrion"/>
    <property type="evidence" value="ECO:0007669"/>
    <property type="project" value="UniProtKB-SubCell"/>
</dbReference>
<dbReference type="EMBL" id="PYSW02000037">
    <property type="protein sequence ID" value="KAG2377614.1"/>
    <property type="molecule type" value="Genomic_DNA"/>
</dbReference>
<dbReference type="InterPro" id="IPR042272">
    <property type="entry name" value="ATP12_ATP_synth-F1-assembly_N"/>
</dbReference>
<reference evidence="6 7" key="1">
    <citation type="journal article" date="2018" name="BMC Genomics">
        <title>The genome of Naegleria lovaniensis, the basis for a comparative approach to unravel pathogenicity factors of the human pathogenic amoeba N. fowleri.</title>
        <authorList>
            <person name="Liechti N."/>
            <person name="Schurch N."/>
            <person name="Bruggmann R."/>
            <person name="Wittwer M."/>
        </authorList>
    </citation>
    <scope>NUCLEOTIDE SEQUENCE [LARGE SCALE GENOMIC DNA]</scope>
    <source>
        <strain evidence="6 7">ATCC 30569</strain>
    </source>
</reference>
<dbReference type="Pfam" id="PF07542">
    <property type="entry name" value="ATP12"/>
    <property type="match status" value="1"/>
</dbReference>
<dbReference type="GO" id="GO:0033615">
    <property type="term" value="P:mitochondrial proton-transporting ATP synthase complex assembly"/>
    <property type="evidence" value="ECO:0007669"/>
    <property type="project" value="TreeGrafter"/>
</dbReference>
<dbReference type="Proteomes" id="UP000816034">
    <property type="component" value="Unassembled WGS sequence"/>
</dbReference>
<evidence type="ECO:0000313" key="6">
    <source>
        <dbReference type="EMBL" id="KAG2377614.1"/>
    </source>
</evidence>
<comment type="subcellular location">
    <subcellularLocation>
        <location evidence="1">Mitochondrion</location>
    </subcellularLocation>
</comment>
<dbReference type="GeneID" id="68101584"/>
<comment type="caution">
    <text evidence="6">The sequence shown here is derived from an EMBL/GenBank/DDBJ whole genome shotgun (WGS) entry which is preliminary data.</text>
</comment>
<organism evidence="6 7">
    <name type="scientific">Naegleria lovaniensis</name>
    <name type="common">Amoeba</name>
    <dbReference type="NCBI Taxonomy" id="51637"/>
    <lineage>
        <taxon>Eukaryota</taxon>
        <taxon>Discoba</taxon>
        <taxon>Heterolobosea</taxon>
        <taxon>Tetramitia</taxon>
        <taxon>Eutetramitia</taxon>
        <taxon>Vahlkampfiidae</taxon>
        <taxon>Naegleria</taxon>
    </lineage>
</organism>
<dbReference type="PANTHER" id="PTHR21013:SF10">
    <property type="entry name" value="ATP SYNTHASE MITOCHONDRIAL F1 COMPLEX ASSEMBLY FACTOR 2"/>
    <property type="match status" value="1"/>
</dbReference>
<keyword evidence="7" id="KW-1185">Reference proteome</keyword>
<dbReference type="SUPFAM" id="SSF160909">
    <property type="entry name" value="ATP12-like"/>
    <property type="match status" value="1"/>
</dbReference>
<dbReference type="RefSeq" id="XP_044544876.1">
    <property type="nucleotide sequence ID" value="XM_044699284.1"/>
</dbReference>
<dbReference type="Gene3D" id="1.10.3580.10">
    <property type="entry name" value="ATP12 ATPase"/>
    <property type="match status" value="1"/>
</dbReference>
<keyword evidence="4" id="KW-0496">Mitochondrion</keyword>
<keyword evidence="5" id="KW-0143">Chaperone</keyword>
<dbReference type="Gene3D" id="3.30.2180.10">
    <property type="entry name" value="ATP12-like"/>
    <property type="match status" value="1"/>
</dbReference>
<evidence type="ECO:0000256" key="3">
    <source>
        <dbReference type="ARBA" id="ARBA00022946"/>
    </source>
</evidence>
<sequence>MASRLCKKSFSNFESKTMAMSKKFSSIMFAASTKMMVNSSSRQNFCSEYQQHVRSFHQSSRFFEKIEFTPEELQVLKELRQSMDTPVTEENTKRKINKNAVGEFIPDPEFDYSNLSPDEFLEALRNRKPRENEDELQGRDVEKERRVFELVEELLNNPELDPTQEQIEEHKRKATQSLLEMDDHENLSSSQLPIISYDELNKKFYRRIYLEETTTKERKKEFRIRIGQEQLLRTTTNKVVTVPTQELGNIVAGEWELQTEYVRPATLPITELVCRIEDVKRETNFEVSFNMKNTIHGFFDGEFVCLRQGMTDDKIKQAIKEHWDPLVDWFNKEFDTKLVVLDENSSFAADATQEDARKKFIEHYTTSEGIRLYNKTLSVKYLFDRMSPAALVILNAMVEVTGSVVIASALYSGNINAKQAALATQLPVREQTNVFGLVMGEHDLQFAEQHCKLSALELLLSIHPQSRDISDSYSRIL</sequence>
<dbReference type="InterPro" id="IPR023335">
    <property type="entry name" value="ATP12_ortho_dom_sf"/>
</dbReference>
<protein>
    <submittedName>
        <fullName evidence="6">Uncharacterized protein</fullName>
    </submittedName>
</protein>
<comment type="similarity">
    <text evidence="2">Belongs to the ATP12 family.</text>
</comment>
<dbReference type="AlphaFoldDB" id="A0AA88GHJ8"/>
<evidence type="ECO:0000256" key="1">
    <source>
        <dbReference type="ARBA" id="ARBA00004173"/>
    </source>
</evidence>
<dbReference type="PANTHER" id="PTHR21013">
    <property type="entry name" value="ATP SYNTHASE MITOCHONDRIAL F1 COMPLEX ASSEMBLY FACTOR 2/ATP12 PROTEIN, MITOCHONDRIAL PRECURSOR"/>
    <property type="match status" value="1"/>
</dbReference>
<evidence type="ECO:0000313" key="7">
    <source>
        <dbReference type="Proteomes" id="UP000816034"/>
    </source>
</evidence>